<sequence>MEDLASTKLLYVTNQISGSGGLERILAEKTKWLLDNNSYLIHIITLNDDENLSPFFTFHPNIIRHNLLIKSFNIYSYAAYFREINRIIKKIQPDIITVCDDGLKGLLFPLFIQHEGKIIYERHASKALNLPFQNPGFKKLGDVVYAWLASKFDIFIVLTEGNSKEWSVKNTLVIPNPISQLPKGVSSQENKRIIVVGAHSPNKGYDMLINIWQQVQPSFPDWELHVYGDMDPQLTYPRLVKRKKLSKIYFHGAVKNIWAKYLESSILLSTSRSEGFGIVLIEAMACGLPCIAFDCPSGPADIISHGENGFLIKLNDIQSYVDKTKLLIENNEIRLKMSEKARQNSLNYLPDQINEQWNRLYIKLLRTQPSESYS</sequence>
<evidence type="ECO:0000313" key="2">
    <source>
        <dbReference type="EMBL" id="THD66779.1"/>
    </source>
</evidence>
<dbReference type="InterPro" id="IPR001296">
    <property type="entry name" value="Glyco_trans_1"/>
</dbReference>
<gene>
    <name evidence="2" type="ORF">E7Z59_13455</name>
</gene>
<keyword evidence="2" id="KW-0808">Transferase</keyword>
<dbReference type="PANTHER" id="PTHR12526:SF630">
    <property type="entry name" value="GLYCOSYLTRANSFERASE"/>
    <property type="match status" value="1"/>
</dbReference>
<proteinExistence type="predicted"/>
<name>A0A4S3LYU5_9FLAO</name>
<dbReference type="Proteomes" id="UP000305939">
    <property type="component" value="Unassembled WGS sequence"/>
</dbReference>
<protein>
    <submittedName>
        <fullName evidence="2">Glycosyltransferase family 4 protein</fullName>
    </submittedName>
</protein>
<organism evidence="2 3">
    <name type="scientific">Robertkochia marina</name>
    <dbReference type="NCBI Taxonomy" id="1227945"/>
    <lineage>
        <taxon>Bacteria</taxon>
        <taxon>Pseudomonadati</taxon>
        <taxon>Bacteroidota</taxon>
        <taxon>Flavobacteriia</taxon>
        <taxon>Flavobacteriales</taxon>
        <taxon>Flavobacteriaceae</taxon>
        <taxon>Robertkochia</taxon>
    </lineage>
</organism>
<feature type="domain" description="Glycosyl transferase family 1" evidence="1">
    <location>
        <begin position="185"/>
        <end position="343"/>
    </location>
</feature>
<dbReference type="OrthoDB" id="9811239at2"/>
<evidence type="ECO:0000313" key="3">
    <source>
        <dbReference type="Proteomes" id="UP000305939"/>
    </source>
</evidence>
<evidence type="ECO:0000259" key="1">
    <source>
        <dbReference type="Pfam" id="PF00534"/>
    </source>
</evidence>
<dbReference type="PROSITE" id="PS50007">
    <property type="entry name" value="PIPLC_X_DOMAIN"/>
    <property type="match status" value="1"/>
</dbReference>
<dbReference type="AlphaFoldDB" id="A0A4S3LYU5"/>
<dbReference type="RefSeq" id="WP_136336848.1">
    <property type="nucleotide sequence ID" value="NZ_QXMP01000013.1"/>
</dbReference>
<keyword evidence="3" id="KW-1185">Reference proteome</keyword>
<dbReference type="Gene3D" id="3.40.50.2000">
    <property type="entry name" value="Glycogen Phosphorylase B"/>
    <property type="match status" value="2"/>
</dbReference>
<dbReference type="GO" id="GO:0016757">
    <property type="term" value="F:glycosyltransferase activity"/>
    <property type="evidence" value="ECO:0007669"/>
    <property type="project" value="InterPro"/>
</dbReference>
<dbReference type="SUPFAM" id="SSF53756">
    <property type="entry name" value="UDP-Glycosyltransferase/glycogen phosphorylase"/>
    <property type="match status" value="1"/>
</dbReference>
<dbReference type="Pfam" id="PF00534">
    <property type="entry name" value="Glycos_transf_1"/>
    <property type="match status" value="1"/>
</dbReference>
<comment type="caution">
    <text evidence="2">The sequence shown here is derived from an EMBL/GenBank/DDBJ whole genome shotgun (WGS) entry which is preliminary data.</text>
</comment>
<reference evidence="2 3" key="1">
    <citation type="submission" date="2019-04" db="EMBL/GenBank/DDBJ databases">
        <title>Draft genome sequence of Robertkochia marina CC-AMO-30D.</title>
        <authorList>
            <person name="Hameed A."/>
            <person name="Lin S.-Y."/>
            <person name="Shahina M."/>
            <person name="Lai W.-A."/>
            <person name="Young C.-C."/>
        </authorList>
    </citation>
    <scope>NUCLEOTIDE SEQUENCE [LARGE SCALE GENOMIC DNA]</scope>
    <source>
        <strain evidence="2 3">CC-AMO-30D</strain>
    </source>
</reference>
<accession>A0A4S3LYU5</accession>
<dbReference type="PANTHER" id="PTHR12526">
    <property type="entry name" value="GLYCOSYLTRANSFERASE"/>
    <property type="match status" value="1"/>
</dbReference>
<dbReference type="EMBL" id="SSMC01000003">
    <property type="protein sequence ID" value="THD66779.1"/>
    <property type="molecule type" value="Genomic_DNA"/>
</dbReference>